<keyword evidence="9" id="KW-1185">Reference proteome</keyword>
<dbReference type="SMART" id="SM00295">
    <property type="entry name" value="B41"/>
    <property type="match status" value="1"/>
</dbReference>
<dbReference type="Pfam" id="PF08736">
    <property type="entry name" value="FA"/>
    <property type="match status" value="1"/>
</dbReference>
<dbReference type="OrthoDB" id="6589456at2759"/>
<sequence length="368" mass="41890">MPEGVAKDGKDAKAKAKESPKRRTNVAKVKVELLDGSTMELESDRKIRGHELLNKVCDSLNLVEKDYFGLLYEDRGDPRVWIDLDKRVSKMLKHEPWEVRFAVKFYPPEPAQLQEELTRYQLVLAIRKDLLDGRLPCSAVTHALLASYLLQSELGDYEDTEMGAGLCKQLKLVPPSACTPDLEEKVLELHKTHRGQTPAEAELNYLENAKKLAMYGVDLHPAKDSENVDITLGVCSSGLLVHREKLRINRFAWPKILKISYKRHNFYVKLRPGEFEQFESTVGFKLANHRAAKKLWKTCVEHHTFFRLMSPEPAPRGALFPRLGSRFHYSGRTHYESRAAPPTRAPPRVARTLSARRLSSRSADGTSH</sequence>
<dbReference type="Gene3D" id="1.20.80.10">
    <property type="match status" value="1"/>
</dbReference>
<dbReference type="GO" id="GO:0009887">
    <property type="term" value="P:animal organ morphogenesis"/>
    <property type="evidence" value="ECO:0007669"/>
    <property type="project" value="UniProtKB-ARBA"/>
</dbReference>
<feature type="compositionally biased region" description="Basic and acidic residues" evidence="6">
    <location>
        <begin position="1"/>
        <end position="21"/>
    </location>
</feature>
<dbReference type="PROSITE" id="PS50057">
    <property type="entry name" value="FERM_3"/>
    <property type="match status" value="1"/>
</dbReference>
<dbReference type="InterPro" id="IPR014352">
    <property type="entry name" value="FERM/acyl-CoA-bd_prot_sf"/>
</dbReference>
<evidence type="ECO:0000259" key="7">
    <source>
        <dbReference type="PROSITE" id="PS50057"/>
    </source>
</evidence>
<accession>A0A8J9VSJ8</accession>
<evidence type="ECO:0000313" key="9">
    <source>
        <dbReference type="Proteomes" id="UP000838878"/>
    </source>
</evidence>
<dbReference type="Proteomes" id="UP000838878">
    <property type="component" value="Chromosome 12"/>
</dbReference>
<dbReference type="SMART" id="SM01196">
    <property type="entry name" value="FERM_C"/>
    <property type="match status" value="1"/>
</dbReference>
<proteinExistence type="predicted"/>
<feature type="region of interest" description="Disordered" evidence="6">
    <location>
        <begin position="1"/>
        <end position="24"/>
    </location>
</feature>
<gene>
    <name evidence="8" type="ORF">BINO364_LOCUS4161</name>
</gene>
<dbReference type="SUPFAM" id="SSF50729">
    <property type="entry name" value="PH domain-like"/>
    <property type="match status" value="1"/>
</dbReference>
<dbReference type="GO" id="GO:0008092">
    <property type="term" value="F:cytoskeletal protein binding"/>
    <property type="evidence" value="ECO:0007669"/>
    <property type="project" value="InterPro"/>
</dbReference>
<dbReference type="PANTHER" id="PTHR23280:SF21">
    <property type="entry name" value="PROTEIN 4.1 HOMOLOG"/>
    <property type="match status" value="1"/>
</dbReference>
<dbReference type="InterPro" id="IPR019749">
    <property type="entry name" value="Band_41_domain"/>
</dbReference>
<evidence type="ECO:0000256" key="5">
    <source>
        <dbReference type="ARBA" id="ARBA00043944"/>
    </source>
</evidence>
<dbReference type="PRINTS" id="PR00935">
    <property type="entry name" value="BAND41"/>
</dbReference>
<dbReference type="EMBL" id="OV170232">
    <property type="protein sequence ID" value="CAH0717567.1"/>
    <property type="molecule type" value="Genomic_DNA"/>
</dbReference>
<organism evidence="8 9">
    <name type="scientific">Brenthis ino</name>
    <name type="common">lesser marbled fritillary</name>
    <dbReference type="NCBI Taxonomy" id="405034"/>
    <lineage>
        <taxon>Eukaryota</taxon>
        <taxon>Metazoa</taxon>
        <taxon>Ecdysozoa</taxon>
        <taxon>Arthropoda</taxon>
        <taxon>Hexapoda</taxon>
        <taxon>Insecta</taxon>
        <taxon>Pterygota</taxon>
        <taxon>Neoptera</taxon>
        <taxon>Endopterygota</taxon>
        <taxon>Lepidoptera</taxon>
        <taxon>Glossata</taxon>
        <taxon>Ditrysia</taxon>
        <taxon>Papilionoidea</taxon>
        <taxon>Nymphalidae</taxon>
        <taxon>Heliconiinae</taxon>
        <taxon>Argynnini</taxon>
        <taxon>Brenthis</taxon>
    </lineage>
</organism>
<dbReference type="InterPro" id="IPR019747">
    <property type="entry name" value="FERM_CS"/>
</dbReference>
<dbReference type="SUPFAM" id="SSF54236">
    <property type="entry name" value="Ubiquitin-like"/>
    <property type="match status" value="1"/>
</dbReference>
<dbReference type="GO" id="GO:0005912">
    <property type="term" value="C:adherens junction"/>
    <property type="evidence" value="ECO:0007669"/>
    <property type="project" value="UniProtKB-SubCell"/>
</dbReference>
<dbReference type="InterPro" id="IPR014847">
    <property type="entry name" value="FA"/>
</dbReference>
<evidence type="ECO:0000313" key="8">
    <source>
        <dbReference type="EMBL" id="CAH0717567.1"/>
    </source>
</evidence>
<dbReference type="InterPro" id="IPR011993">
    <property type="entry name" value="PH-like_dom_sf"/>
</dbReference>
<dbReference type="InterPro" id="IPR000798">
    <property type="entry name" value="Ez/rad/moesin-like"/>
</dbReference>
<dbReference type="PROSITE" id="PS00661">
    <property type="entry name" value="FERM_2"/>
    <property type="match status" value="1"/>
</dbReference>
<dbReference type="GO" id="GO:0031032">
    <property type="term" value="P:actomyosin structure organization"/>
    <property type="evidence" value="ECO:0007669"/>
    <property type="project" value="TreeGrafter"/>
</dbReference>
<keyword evidence="4" id="KW-0965">Cell junction</keyword>
<protein>
    <recommendedName>
        <fullName evidence="2">Moesin/ezrin/radixin homolog 1</fullName>
    </recommendedName>
</protein>
<dbReference type="Pfam" id="PF09380">
    <property type="entry name" value="FERM_C"/>
    <property type="match status" value="1"/>
</dbReference>
<evidence type="ECO:0000256" key="1">
    <source>
        <dbReference type="ARBA" id="ARBA00004536"/>
    </source>
</evidence>
<dbReference type="Gene3D" id="3.10.20.90">
    <property type="entry name" value="Phosphatidylinositol 3-kinase Catalytic Subunit, Chain A, domain 1"/>
    <property type="match status" value="1"/>
</dbReference>
<evidence type="ECO:0000256" key="2">
    <source>
        <dbReference type="ARBA" id="ARBA00022025"/>
    </source>
</evidence>
<keyword evidence="3" id="KW-0597">Phosphoprotein</keyword>
<feature type="non-terminal residue" evidence="8">
    <location>
        <position position="368"/>
    </location>
</feature>
<dbReference type="FunFam" id="1.20.80.10:FF:000001">
    <property type="entry name" value="Erythrocyte membrane protein band 4.1"/>
    <property type="match status" value="1"/>
</dbReference>
<dbReference type="InterPro" id="IPR035963">
    <property type="entry name" value="FERM_2"/>
</dbReference>
<dbReference type="InterPro" id="IPR019748">
    <property type="entry name" value="FERM_central"/>
</dbReference>
<evidence type="ECO:0000256" key="6">
    <source>
        <dbReference type="SAM" id="MobiDB-lite"/>
    </source>
</evidence>
<dbReference type="InterPro" id="IPR000299">
    <property type="entry name" value="FERM_domain"/>
</dbReference>
<dbReference type="GO" id="GO:0016028">
    <property type="term" value="C:rhabdomere"/>
    <property type="evidence" value="ECO:0007669"/>
    <property type="project" value="UniProtKB-SubCell"/>
</dbReference>
<dbReference type="InterPro" id="IPR018980">
    <property type="entry name" value="FERM_PH-like_C"/>
</dbReference>
<dbReference type="GO" id="GO:0030182">
    <property type="term" value="P:neuron differentiation"/>
    <property type="evidence" value="ECO:0007669"/>
    <property type="project" value="UniProtKB-ARBA"/>
</dbReference>
<feature type="domain" description="FERM" evidence="7">
    <location>
        <begin position="27"/>
        <end position="310"/>
    </location>
</feature>
<name>A0A8J9VSJ8_9NEOP</name>
<dbReference type="SMART" id="SM01195">
    <property type="entry name" value="FA"/>
    <property type="match status" value="1"/>
</dbReference>
<dbReference type="Pfam" id="PF00373">
    <property type="entry name" value="FERM_M"/>
    <property type="match status" value="1"/>
</dbReference>
<dbReference type="FunFam" id="2.30.29.30:FF:000001">
    <property type="entry name" value="Erythrocyte membrane protein band 4.1"/>
    <property type="match status" value="1"/>
</dbReference>
<dbReference type="CDD" id="cd14473">
    <property type="entry name" value="FERM_B-lobe"/>
    <property type="match status" value="1"/>
</dbReference>
<dbReference type="GO" id="GO:0005886">
    <property type="term" value="C:plasma membrane"/>
    <property type="evidence" value="ECO:0007669"/>
    <property type="project" value="TreeGrafter"/>
</dbReference>
<dbReference type="SUPFAM" id="SSF47031">
    <property type="entry name" value="Second domain of FERM"/>
    <property type="match status" value="1"/>
</dbReference>
<dbReference type="PRINTS" id="PR00661">
    <property type="entry name" value="ERMFAMILY"/>
</dbReference>
<dbReference type="PANTHER" id="PTHR23280">
    <property type="entry name" value="4.1 G PROTEIN"/>
    <property type="match status" value="1"/>
</dbReference>
<dbReference type="InterPro" id="IPR029071">
    <property type="entry name" value="Ubiquitin-like_domsf"/>
</dbReference>
<dbReference type="Gene3D" id="2.30.29.30">
    <property type="entry name" value="Pleckstrin-homology domain (PH domain)/Phosphotyrosine-binding domain (PTB)"/>
    <property type="match status" value="1"/>
</dbReference>
<dbReference type="GO" id="GO:0005856">
    <property type="term" value="C:cytoskeleton"/>
    <property type="evidence" value="ECO:0007669"/>
    <property type="project" value="TreeGrafter"/>
</dbReference>
<dbReference type="CDD" id="cd13184">
    <property type="entry name" value="FERM_C_4_1_family"/>
    <property type="match status" value="1"/>
</dbReference>
<evidence type="ECO:0000256" key="3">
    <source>
        <dbReference type="ARBA" id="ARBA00022553"/>
    </source>
</evidence>
<dbReference type="AlphaFoldDB" id="A0A8J9VSJ8"/>
<comment type="subcellular location">
    <subcellularLocation>
        <location evidence="1">Cell junction</location>
        <location evidence="1">Adherens junction</location>
    </subcellularLocation>
    <subcellularLocation>
        <location evidence="5">Cell projection</location>
        <location evidence="5">Rhabdomere</location>
    </subcellularLocation>
</comment>
<evidence type="ECO:0000256" key="4">
    <source>
        <dbReference type="ARBA" id="ARBA00022949"/>
    </source>
</evidence>
<dbReference type="InterPro" id="IPR018979">
    <property type="entry name" value="FERM_N"/>
</dbReference>
<reference evidence="8" key="1">
    <citation type="submission" date="2021-12" db="EMBL/GenBank/DDBJ databases">
        <authorList>
            <person name="Martin H S."/>
        </authorList>
    </citation>
    <scope>NUCLEOTIDE SEQUENCE</scope>
</reference>
<dbReference type="Pfam" id="PF09379">
    <property type="entry name" value="FERM_N"/>
    <property type="match status" value="1"/>
</dbReference>